<proteinExistence type="predicted"/>
<dbReference type="AlphaFoldDB" id="A0A9D1V5W6"/>
<dbReference type="GO" id="GO:0003677">
    <property type="term" value="F:DNA binding"/>
    <property type="evidence" value="ECO:0007669"/>
    <property type="project" value="UniProtKB-KW"/>
</dbReference>
<protein>
    <submittedName>
        <fullName evidence="2">Single-stranded DNA-binding protein</fullName>
    </submittedName>
</protein>
<feature type="region of interest" description="Disordered" evidence="1">
    <location>
        <begin position="100"/>
        <end position="122"/>
    </location>
</feature>
<evidence type="ECO:0000256" key="1">
    <source>
        <dbReference type="SAM" id="MobiDB-lite"/>
    </source>
</evidence>
<reference evidence="2" key="2">
    <citation type="submission" date="2021-04" db="EMBL/GenBank/DDBJ databases">
        <authorList>
            <person name="Gilroy R."/>
        </authorList>
    </citation>
    <scope>NUCLEOTIDE SEQUENCE</scope>
    <source>
        <strain evidence="2">2239</strain>
    </source>
</reference>
<dbReference type="EMBL" id="DXFW01000039">
    <property type="protein sequence ID" value="HIX06696.1"/>
    <property type="molecule type" value="Genomic_DNA"/>
</dbReference>
<evidence type="ECO:0000313" key="2">
    <source>
        <dbReference type="EMBL" id="HIX06696.1"/>
    </source>
</evidence>
<dbReference type="InterPro" id="IPR010813">
    <property type="entry name" value="DUF1413"/>
</dbReference>
<accession>A0A9D1V5W6</accession>
<organism evidence="2 3">
    <name type="scientific">Candidatus Allofournierella pullicola</name>
    <dbReference type="NCBI Taxonomy" id="2838596"/>
    <lineage>
        <taxon>Bacteria</taxon>
        <taxon>Bacillati</taxon>
        <taxon>Bacillota</taxon>
        <taxon>Clostridia</taxon>
        <taxon>Eubacteriales</taxon>
        <taxon>Oscillospiraceae</taxon>
        <taxon>Allofournierella</taxon>
    </lineage>
</organism>
<gene>
    <name evidence="2" type="ORF">H9865_11475</name>
</gene>
<dbReference type="Proteomes" id="UP000824193">
    <property type="component" value="Unassembled WGS sequence"/>
</dbReference>
<keyword evidence="2" id="KW-0238">DNA-binding</keyword>
<reference evidence="2" key="1">
    <citation type="journal article" date="2021" name="PeerJ">
        <title>Extensive microbial diversity within the chicken gut microbiome revealed by metagenomics and culture.</title>
        <authorList>
            <person name="Gilroy R."/>
            <person name="Ravi A."/>
            <person name="Getino M."/>
            <person name="Pursley I."/>
            <person name="Horton D.L."/>
            <person name="Alikhan N.F."/>
            <person name="Baker D."/>
            <person name="Gharbi K."/>
            <person name="Hall N."/>
            <person name="Watson M."/>
            <person name="Adriaenssens E.M."/>
            <person name="Foster-Nyarko E."/>
            <person name="Jarju S."/>
            <person name="Secka A."/>
            <person name="Antonio M."/>
            <person name="Oren A."/>
            <person name="Chaudhuri R.R."/>
            <person name="La Ragione R."/>
            <person name="Hildebrand F."/>
            <person name="Pallen M.J."/>
        </authorList>
    </citation>
    <scope>NUCLEOTIDE SEQUENCE</scope>
    <source>
        <strain evidence="2">2239</strain>
    </source>
</reference>
<name>A0A9D1V5W6_9FIRM</name>
<comment type="caution">
    <text evidence="2">The sequence shown here is derived from an EMBL/GenBank/DDBJ whole genome shotgun (WGS) entry which is preliminary data.</text>
</comment>
<evidence type="ECO:0000313" key="3">
    <source>
        <dbReference type="Proteomes" id="UP000824193"/>
    </source>
</evidence>
<sequence>MAKAVIISVTLTAEEFALAKALSKEHGLPLAQCVKQFPLCDKVFETRFETLKQRAAARPAGQPFTVMSLFDDWNTLDRGLKLSLGRTFYHLVRGGNLPGVRPAGKNSSNIQLYETDPKGAKK</sequence>
<dbReference type="Pfam" id="PF07205">
    <property type="entry name" value="DUF1413"/>
    <property type="match status" value="1"/>
</dbReference>